<protein>
    <submittedName>
        <fullName evidence="2">Uncharacterized protein</fullName>
    </submittedName>
</protein>
<proteinExistence type="predicted"/>
<keyword evidence="1" id="KW-1133">Transmembrane helix</keyword>
<evidence type="ECO:0000313" key="2">
    <source>
        <dbReference type="EMBL" id="QHU16721.1"/>
    </source>
</evidence>
<name>A0A6C0KHP5_9ZZZZ</name>
<evidence type="ECO:0000256" key="1">
    <source>
        <dbReference type="SAM" id="Phobius"/>
    </source>
</evidence>
<dbReference type="AlphaFoldDB" id="A0A6C0KHP5"/>
<organism evidence="2">
    <name type="scientific">viral metagenome</name>
    <dbReference type="NCBI Taxonomy" id="1070528"/>
    <lineage>
        <taxon>unclassified sequences</taxon>
        <taxon>metagenomes</taxon>
        <taxon>organismal metagenomes</taxon>
    </lineage>
</organism>
<sequence length="140" mass="15616">MDFYTIVILIAIVLLIIILTYIGIQLHFRKDNTVQFPPVANTCPDYWVSDGSYCIVPANGKTNIGTIYDKTNGTILLTPNTTYGFVSANTMVGNTVITNPRIDFSVVGWSSMGKSSLCQQKDWSNKYNIIWDGVSNYNKC</sequence>
<reference evidence="2" key="1">
    <citation type="journal article" date="2020" name="Nature">
        <title>Giant virus diversity and host interactions through global metagenomics.</title>
        <authorList>
            <person name="Schulz F."/>
            <person name="Roux S."/>
            <person name="Paez-Espino D."/>
            <person name="Jungbluth S."/>
            <person name="Walsh D.A."/>
            <person name="Denef V.J."/>
            <person name="McMahon K.D."/>
            <person name="Konstantinidis K.T."/>
            <person name="Eloe-Fadrosh E.A."/>
            <person name="Kyrpides N.C."/>
            <person name="Woyke T."/>
        </authorList>
    </citation>
    <scope>NUCLEOTIDE SEQUENCE</scope>
    <source>
        <strain evidence="2">GVMAG-S-3300012000-53</strain>
    </source>
</reference>
<keyword evidence="1" id="KW-0472">Membrane</keyword>
<accession>A0A6C0KHP5</accession>
<keyword evidence="1" id="KW-0812">Transmembrane</keyword>
<dbReference type="EMBL" id="MN740888">
    <property type="protein sequence ID" value="QHU16721.1"/>
    <property type="molecule type" value="Genomic_DNA"/>
</dbReference>
<feature type="transmembrane region" description="Helical" evidence="1">
    <location>
        <begin position="6"/>
        <end position="24"/>
    </location>
</feature>